<feature type="region of interest" description="Disordered" evidence="1">
    <location>
        <begin position="207"/>
        <end position="249"/>
    </location>
</feature>
<reference evidence="2 3" key="1">
    <citation type="submission" date="2016-10" db="EMBL/GenBank/DDBJ databases">
        <title>The genome sequence of Colletotrichum fioriniae PJ7.</title>
        <authorList>
            <person name="Baroncelli R."/>
        </authorList>
    </citation>
    <scope>NUCLEOTIDE SEQUENCE [LARGE SCALE GENOMIC DNA]</scope>
    <source>
        <strain evidence="2">Col 31</strain>
    </source>
</reference>
<evidence type="ECO:0000313" key="3">
    <source>
        <dbReference type="Proteomes" id="UP001239795"/>
    </source>
</evidence>
<proteinExistence type="predicted"/>
<feature type="compositionally biased region" description="Pro residues" evidence="1">
    <location>
        <begin position="216"/>
        <end position="228"/>
    </location>
</feature>
<dbReference type="EMBL" id="MLGG01000057">
    <property type="protein sequence ID" value="KAK1449868.1"/>
    <property type="molecule type" value="Genomic_DNA"/>
</dbReference>
<accession>A0AAI9XHP5</accession>
<comment type="caution">
    <text evidence="2">The sequence shown here is derived from an EMBL/GenBank/DDBJ whole genome shotgun (WGS) entry which is preliminary data.</text>
</comment>
<evidence type="ECO:0000313" key="2">
    <source>
        <dbReference type="EMBL" id="KAK1449868.1"/>
    </source>
</evidence>
<dbReference type="Proteomes" id="UP001239795">
    <property type="component" value="Unassembled WGS sequence"/>
</dbReference>
<name>A0AAI9XHP5_9PEZI</name>
<feature type="compositionally biased region" description="Basic and acidic residues" evidence="1">
    <location>
        <begin position="233"/>
        <end position="249"/>
    </location>
</feature>
<dbReference type="AlphaFoldDB" id="A0AAI9XHP5"/>
<evidence type="ECO:0000256" key="1">
    <source>
        <dbReference type="SAM" id="MobiDB-lite"/>
    </source>
</evidence>
<protein>
    <submittedName>
        <fullName evidence="2">Uncharacterized protein</fullName>
    </submittedName>
</protein>
<keyword evidence="3" id="KW-1185">Reference proteome</keyword>
<organism evidence="2 3">
    <name type="scientific">Colletotrichum melonis</name>
    <dbReference type="NCBI Taxonomy" id="1209925"/>
    <lineage>
        <taxon>Eukaryota</taxon>
        <taxon>Fungi</taxon>
        <taxon>Dikarya</taxon>
        <taxon>Ascomycota</taxon>
        <taxon>Pezizomycotina</taxon>
        <taxon>Sordariomycetes</taxon>
        <taxon>Hypocreomycetidae</taxon>
        <taxon>Glomerellales</taxon>
        <taxon>Glomerellaceae</taxon>
        <taxon>Colletotrichum</taxon>
        <taxon>Colletotrichum acutatum species complex</taxon>
    </lineage>
</organism>
<sequence length="249" mass="26766">MSVPLFIVSEKETNARASSQPGSQLVCPPGPAASTLARGGLLEQYRCTWEGLDGGVGGRVRVSFLSLPFPAALAVGNFHGALLLPRGLGCPVGSTNAKRQQRCFHGFVCNSSFAPCSVPDVLRYLLLRWEGTNSKVSVNKFEERKQVPGTNNSLLPPSFLPSPFAGPTACTGIRTGQARAPTPSRENRTRTVVESWDVHANLGNSSAFRMQNPDLPGYPPRTSRPPLVPFVDAPRESATDRAEGRRISI</sequence>
<gene>
    <name evidence="2" type="ORF">CMEL01_07204</name>
</gene>